<reference evidence="1 2" key="1">
    <citation type="submission" date="2024-02" db="EMBL/GenBank/DDBJ databases">
        <title>Genome analysis and characterization of Microbaculum marinisediminis sp. nov., isolated from marine sediment.</title>
        <authorList>
            <person name="Du Z.-J."/>
            <person name="Ye Y.-Q."/>
            <person name="Zhang Z.-R."/>
            <person name="Yuan S.-M."/>
            <person name="Zhang X.-Y."/>
        </authorList>
    </citation>
    <scope>NUCLEOTIDE SEQUENCE [LARGE SCALE GENOMIC DNA]</scope>
    <source>
        <strain evidence="1 2">SDUM1044001</strain>
    </source>
</reference>
<evidence type="ECO:0008006" key="3">
    <source>
        <dbReference type="Google" id="ProtNLM"/>
    </source>
</evidence>
<dbReference type="EMBL" id="JAZHOF010000004">
    <property type="protein sequence ID" value="MEJ8572344.1"/>
    <property type="molecule type" value="Genomic_DNA"/>
</dbReference>
<evidence type="ECO:0000313" key="1">
    <source>
        <dbReference type="EMBL" id="MEJ8572344.1"/>
    </source>
</evidence>
<dbReference type="Proteomes" id="UP001378188">
    <property type="component" value="Unassembled WGS sequence"/>
</dbReference>
<gene>
    <name evidence="1" type="ORF">V3328_12715</name>
</gene>
<organism evidence="1 2">
    <name type="scientific">Microbaculum marinum</name>
    <dbReference type="NCBI Taxonomy" id="1764581"/>
    <lineage>
        <taxon>Bacteria</taxon>
        <taxon>Pseudomonadati</taxon>
        <taxon>Pseudomonadota</taxon>
        <taxon>Alphaproteobacteria</taxon>
        <taxon>Hyphomicrobiales</taxon>
        <taxon>Tepidamorphaceae</taxon>
        <taxon>Microbaculum</taxon>
    </lineage>
</organism>
<dbReference type="RefSeq" id="WP_340330029.1">
    <property type="nucleotide sequence ID" value="NZ_JAZHOF010000004.1"/>
</dbReference>
<dbReference type="AlphaFoldDB" id="A0AAW9RTQ7"/>
<proteinExistence type="predicted"/>
<evidence type="ECO:0000313" key="2">
    <source>
        <dbReference type="Proteomes" id="UP001378188"/>
    </source>
</evidence>
<sequence>MSADQESVISQEQAGWSYLVAPYFWMAGLDGSVAEFGAPPVDIDVAFTDILKSLDFSMMLVGQARYGRFSLSSDLLYLKVSTEKNIPRGIIANSVGLGAKTFEFTALAGYSVIDAPNGRLDVVGGARVWSVESTLSFSGGAVNGLWLRDRETWVDAMGGVKGTFNFSPTLYLTGWALAGGGSSELGWDVFAGLGYDFSERFAGVLGYRAASVDYQKGSFLFDVTMQGPVLGAVFRF</sequence>
<comment type="caution">
    <text evidence="1">The sequence shown here is derived from an EMBL/GenBank/DDBJ whole genome shotgun (WGS) entry which is preliminary data.</text>
</comment>
<name>A0AAW9RTQ7_9HYPH</name>
<keyword evidence="2" id="KW-1185">Reference proteome</keyword>
<accession>A0AAW9RTQ7</accession>
<protein>
    <recommendedName>
        <fullName evidence="3">Outer membrane protein beta-barrel domain-containing protein</fullName>
    </recommendedName>
</protein>